<organism evidence="2">
    <name type="scientific">Plasmodium falciparum Santa Lucia</name>
    <dbReference type="NCBI Taxonomy" id="478859"/>
    <lineage>
        <taxon>Eukaryota</taxon>
        <taxon>Sar</taxon>
        <taxon>Alveolata</taxon>
        <taxon>Apicomplexa</taxon>
        <taxon>Aconoidasida</taxon>
        <taxon>Haemosporida</taxon>
        <taxon>Plasmodiidae</taxon>
        <taxon>Plasmodium</taxon>
        <taxon>Plasmodium (Laverania)</taxon>
    </lineage>
</organism>
<reference evidence="2" key="1">
    <citation type="submission" date="2013-02" db="EMBL/GenBank/DDBJ databases">
        <title>The Genome Sequence of Plasmodium falciparum Santa Lucia.</title>
        <authorList>
            <consortium name="The Broad Institute Genome Sequencing Platform"/>
            <consortium name="The Broad Institute Genome Sequencing Center for Infectious Disease"/>
            <person name="Neafsey D."/>
            <person name="Cheeseman I."/>
            <person name="Volkman S."/>
            <person name="Adams J."/>
            <person name="Walker B."/>
            <person name="Young S.K."/>
            <person name="Zeng Q."/>
            <person name="Gargeya S."/>
            <person name="Fitzgerald M."/>
            <person name="Haas B."/>
            <person name="Abouelleil A."/>
            <person name="Alvarado L."/>
            <person name="Arachchi H.M."/>
            <person name="Berlin A.M."/>
            <person name="Chapman S.B."/>
            <person name="Dewar J."/>
            <person name="Goldberg J."/>
            <person name="Griggs A."/>
            <person name="Gujja S."/>
            <person name="Hansen M."/>
            <person name="Howarth C."/>
            <person name="Imamovic A."/>
            <person name="Larimer J."/>
            <person name="McCowan C."/>
            <person name="Murphy C."/>
            <person name="Neiman D."/>
            <person name="Pearson M."/>
            <person name="Priest M."/>
            <person name="Roberts A."/>
            <person name="Saif S."/>
            <person name="Shea T."/>
            <person name="Sisk P."/>
            <person name="Sykes S."/>
            <person name="Wortman J."/>
            <person name="Nusbaum C."/>
            <person name="Birren B."/>
        </authorList>
    </citation>
    <scope>NUCLEOTIDE SEQUENCE [LARGE SCALE GENOMIC DNA]</scope>
    <source>
        <strain evidence="2">Santa Lucia</strain>
    </source>
</reference>
<name>W7FN55_PLAFA</name>
<keyword evidence="1" id="KW-1133">Transmembrane helix</keyword>
<gene>
    <name evidence="2" type="ORF">PFAG_05819</name>
</gene>
<dbReference type="AlphaFoldDB" id="W7FN55"/>
<keyword evidence="1" id="KW-0812">Transmembrane</keyword>
<accession>W7FN55</accession>
<sequence length="44" mass="5666">MIFILSYTLNKTRNNKKVYYLLRIIYIYIYIYIYNYRLFNILMI</sequence>
<proteinExistence type="predicted"/>
<evidence type="ECO:0000313" key="2">
    <source>
        <dbReference type="EMBL" id="EUT79249.1"/>
    </source>
</evidence>
<protein>
    <submittedName>
        <fullName evidence="2">Uncharacterized protein</fullName>
    </submittedName>
</protein>
<dbReference type="Proteomes" id="UP000030666">
    <property type="component" value="Unassembled WGS sequence"/>
</dbReference>
<keyword evidence="1" id="KW-0472">Membrane</keyword>
<evidence type="ECO:0000256" key="1">
    <source>
        <dbReference type="SAM" id="Phobius"/>
    </source>
</evidence>
<feature type="transmembrane region" description="Helical" evidence="1">
    <location>
        <begin position="20"/>
        <end position="39"/>
    </location>
</feature>
<dbReference type="EMBL" id="KE123511">
    <property type="protein sequence ID" value="EUT79249.1"/>
    <property type="molecule type" value="Genomic_DNA"/>
</dbReference>